<dbReference type="CDD" id="cd20071">
    <property type="entry name" value="SET_SMYD"/>
    <property type="match status" value="1"/>
</dbReference>
<evidence type="ECO:0000259" key="1">
    <source>
        <dbReference type="PROSITE" id="PS50280"/>
    </source>
</evidence>
<dbReference type="OrthoDB" id="5945798at2759"/>
<dbReference type="RefSeq" id="XP_037225077.1">
    <property type="nucleotide sequence ID" value="XM_037357167.1"/>
</dbReference>
<evidence type="ECO:0000313" key="3">
    <source>
        <dbReference type="Proteomes" id="UP000636479"/>
    </source>
</evidence>
<gene>
    <name evidence="2" type="ORF">MIND_00019600</name>
</gene>
<dbReference type="Proteomes" id="UP000636479">
    <property type="component" value="Unassembled WGS sequence"/>
</dbReference>
<dbReference type="EMBL" id="JACAZF010000001">
    <property type="protein sequence ID" value="KAF7315054.1"/>
    <property type="molecule type" value="Genomic_DNA"/>
</dbReference>
<dbReference type="InterPro" id="IPR053185">
    <property type="entry name" value="SET_domain_protein"/>
</dbReference>
<keyword evidence="3" id="KW-1185">Reference proteome</keyword>
<accession>A0A8H6WJY2</accession>
<dbReference type="PROSITE" id="PS50280">
    <property type="entry name" value="SET"/>
    <property type="match status" value="1"/>
</dbReference>
<proteinExistence type="predicted"/>
<dbReference type="PANTHER" id="PTHR47332">
    <property type="entry name" value="SET DOMAIN-CONTAINING PROTEIN 5"/>
    <property type="match status" value="1"/>
</dbReference>
<dbReference type="PANTHER" id="PTHR47332:SF4">
    <property type="entry name" value="SET DOMAIN-CONTAINING PROTEIN 5"/>
    <property type="match status" value="1"/>
</dbReference>
<dbReference type="Pfam" id="PF00856">
    <property type="entry name" value="SET"/>
    <property type="match status" value="1"/>
</dbReference>
<organism evidence="2 3">
    <name type="scientific">Mycena indigotica</name>
    <dbReference type="NCBI Taxonomy" id="2126181"/>
    <lineage>
        <taxon>Eukaryota</taxon>
        <taxon>Fungi</taxon>
        <taxon>Dikarya</taxon>
        <taxon>Basidiomycota</taxon>
        <taxon>Agaricomycotina</taxon>
        <taxon>Agaricomycetes</taxon>
        <taxon>Agaricomycetidae</taxon>
        <taxon>Agaricales</taxon>
        <taxon>Marasmiineae</taxon>
        <taxon>Mycenaceae</taxon>
        <taxon>Mycena</taxon>
    </lineage>
</organism>
<dbReference type="Gene3D" id="2.170.270.10">
    <property type="entry name" value="SET domain"/>
    <property type="match status" value="1"/>
</dbReference>
<comment type="caution">
    <text evidence="2">The sequence shown here is derived from an EMBL/GenBank/DDBJ whole genome shotgun (WGS) entry which is preliminary data.</text>
</comment>
<evidence type="ECO:0000313" key="2">
    <source>
        <dbReference type="EMBL" id="KAF7315054.1"/>
    </source>
</evidence>
<feature type="domain" description="SET" evidence="1">
    <location>
        <begin position="47"/>
        <end position="135"/>
    </location>
</feature>
<reference evidence="2" key="1">
    <citation type="submission" date="2020-05" db="EMBL/GenBank/DDBJ databases">
        <title>Mycena genomes resolve the evolution of fungal bioluminescence.</title>
        <authorList>
            <person name="Tsai I.J."/>
        </authorList>
    </citation>
    <scope>NUCLEOTIDE SEQUENCE</scope>
    <source>
        <strain evidence="2">171206Taipei</strain>
    </source>
</reference>
<dbReference type="AlphaFoldDB" id="A0A8H6WJY2"/>
<protein>
    <submittedName>
        <fullName evidence="2">SET domain-containing protein</fullName>
    </submittedName>
</protein>
<dbReference type="InterPro" id="IPR001214">
    <property type="entry name" value="SET_dom"/>
</dbReference>
<name>A0A8H6WJY2_9AGAR</name>
<dbReference type="InterPro" id="IPR046341">
    <property type="entry name" value="SET_dom_sf"/>
</dbReference>
<dbReference type="SUPFAM" id="SSF82199">
    <property type="entry name" value="SET domain"/>
    <property type="match status" value="1"/>
</dbReference>
<sequence>MSPSGGARLVHIPNSFTWPQAHQVMLDEHERFLSMMVDRMVPERREAFLKLANSHREDGSGPYMGIMRTNSFGVRVGNSENILEDMYGAVCDDISRVNHSCSPNTSTKFDKHSFSFSLFACRDIAEGEELTVAYCILSDGEGARAEKLLPYGIACKCLSCADTTGESDVRRATLDDFSLDINEWAWSRTLLDDWMMNKCREHLDLLREEGLEASDSYHAALVAMMECYIAFGDAKRASRWAERAHKCLWASDYESLEHFLDPESVGYLTHPLWRVRVDTRLEMVMRRLLLIGKLAGREKLEEAMASPEFALAFAAARAEGSYDL</sequence>
<dbReference type="GeneID" id="59339683"/>